<evidence type="ECO:0000256" key="2">
    <source>
        <dbReference type="ARBA" id="ARBA00007758"/>
    </source>
</evidence>
<dbReference type="Gene3D" id="3.40.30.10">
    <property type="entry name" value="Glutaredoxin"/>
    <property type="match status" value="1"/>
</dbReference>
<dbReference type="InterPro" id="IPR013766">
    <property type="entry name" value="Thioredoxin_domain"/>
</dbReference>
<evidence type="ECO:0000313" key="8">
    <source>
        <dbReference type="Proteomes" id="UP000515292"/>
    </source>
</evidence>
<sequence length="179" mass="19554">MKRLLFLIPVLALAGLIAVFGIGLTKDPKILPSMMIDRPLPPFTLAGLDAASPGLSHRQFRGEPKLINFFASWCVSCRVEHPMLERLAAEGVPIYGIDWKDEPAKGAAYLAQFGNPFRAVGSDPNGRTGIDMGVSGSPETFFVDARGRVRYRHVGPITPEVWAETLKPIWDGLRAEAKA</sequence>
<evidence type="ECO:0000256" key="5">
    <source>
        <dbReference type="ARBA" id="ARBA00023284"/>
    </source>
</evidence>
<dbReference type="GO" id="GO:0017004">
    <property type="term" value="P:cytochrome complex assembly"/>
    <property type="evidence" value="ECO:0007669"/>
    <property type="project" value="UniProtKB-KW"/>
</dbReference>
<proteinExistence type="inferred from homology"/>
<name>A0A7G5IEZ6_9SPHN</name>
<dbReference type="InterPro" id="IPR017937">
    <property type="entry name" value="Thioredoxin_CS"/>
</dbReference>
<dbReference type="PANTHER" id="PTHR42852">
    <property type="entry name" value="THIOL:DISULFIDE INTERCHANGE PROTEIN DSBE"/>
    <property type="match status" value="1"/>
</dbReference>
<reference evidence="7 8" key="1">
    <citation type="submission" date="2020-07" db="EMBL/GenBank/DDBJ databases">
        <title>Complete genome sequence for Sandaracinobacter sp. M6.</title>
        <authorList>
            <person name="Tang Y."/>
            <person name="Liu Q."/>
            <person name="Guo Z."/>
            <person name="Lei P."/>
            <person name="Huang B."/>
        </authorList>
    </citation>
    <scope>NUCLEOTIDE SEQUENCE [LARGE SCALE GENOMIC DNA]</scope>
    <source>
        <strain evidence="7 8">M6</strain>
    </source>
</reference>
<evidence type="ECO:0000259" key="6">
    <source>
        <dbReference type="PROSITE" id="PS51352"/>
    </source>
</evidence>
<dbReference type="InterPro" id="IPR004799">
    <property type="entry name" value="Periplasmic_diS_OxRdtase_DsbE"/>
</dbReference>
<keyword evidence="4" id="KW-1015">Disulfide bond</keyword>
<organism evidence="7 8">
    <name type="scientific">Sandaracinobacteroides saxicola</name>
    <dbReference type="NCBI Taxonomy" id="2759707"/>
    <lineage>
        <taxon>Bacteria</taxon>
        <taxon>Pseudomonadati</taxon>
        <taxon>Pseudomonadota</taxon>
        <taxon>Alphaproteobacteria</taxon>
        <taxon>Sphingomonadales</taxon>
        <taxon>Sphingosinicellaceae</taxon>
        <taxon>Sandaracinobacteroides</taxon>
    </lineage>
</organism>
<dbReference type="SUPFAM" id="SSF52833">
    <property type="entry name" value="Thioredoxin-like"/>
    <property type="match status" value="1"/>
</dbReference>
<evidence type="ECO:0000256" key="3">
    <source>
        <dbReference type="ARBA" id="ARBA00022748"/>
    </source>
</evidence>
<dbReference type="KEGG" id="sand:H3309_11155"/>
<dbReference type="RefSeq" id="WP_182294784.1">
    <property type="nucleotide sequence ID" value="NZ_CP059851.1"/>
</dbReference>
<comment type="similarity">
    <text evidence="2">Belongs to the thioredoxin family. DsbE subfamily.</text>
</comment>
<dbReference type="Pfam" id="PF08534">
    <property type="entry name" value="Redoxin"/>
    <property type="match status" value="1"/>
</dbReference>
<dbReference type="GO" id="GO:0030288">
    <property type="term" value="C:outer membrane-bounded periplasmic space"/>
    <property type="evidence" value="ECO:0007669"/>
    <property type="project" value="InterPro"/>
</dbReference>
<dbReference type="PROSITE" id="PS00194">
    <property type="entry name" value="THIOREDOXIN_1"/>
    <property type="match status" value="1"/>
</dbReference>
<dbReference type="InterPro" id="IPR050553">
    <property type="entry name" value="Thioredoxin_ResA/DsbE_sf"/>
</dbReference>
<dbReference type="PANTHER" id="PTHR42852:SF6">
    <property type="entry name" value="THIOL:DISULFIDE INTERCHANGE PROTEIN DSBE"/>
    <property type="match status" value="1"/>
</dbReference>
<protein>
    <submittedName>
        <fullName evidence="7">DsbE family thiol:disulfide interchange protein</fullName>
    </submittedName>
</protein>
<keyword evidence="3" id="KW-0201">Cytochrome c-type biogenesis</keyword>
<evidence type="ECO:0000256" key="4">
    <source>
        <dbReference type="ARBA" id="ARBA00023157"/>
    </source>
</evidence>
<evidence type="ECO:0000313" key="7">
    <source>
        <dbReference type="EMBL" id="QMW21938.1"/>
    </source>
</evidence>
<dbReference type="InterPro" id="IPR036249">
    <property type="entry name" value="Thioredoxin-like_sf"/>
</dbReference>
<dbReference type="PROSITE" id="PS51352">
    <property type="entry name" value="THIOREDOXIN_2"/>
    <property type="match status" value="1"/>
</dbReference>
<evidence type="ECO:0000256" key="1">
    <source>
        <dbReference type="ARBA" id="ARBA00004196"/>
    </source>
</evidence>
<accession>A0A7G5IEZ6</accession>
<keyword evidence="8" id="KW-1185">Reference proteome</keyword>
<dbReference type="AlphaFoldDB" id="A0A7G5IEZ6"/>
<dbReference type="GO" id="GO:0015036">
    <property type="term" value="F:disulfide oxidoreductase activity"/>
    <property type="evidence" value="ECO:0007669"/>
    <property type="project" value="InterPro"/>
</dbReference>
<comment type="subcellular location">
    <subcellularLocation>
        <location evidence="1">Cell envelope</location>
    </subcellularLocation>
</comment>
<dbReference type="CDD" id="cd03010">
    <property type="entry name" value="TlpA_like_DsbE"/>
    <property type="match status" value="1"/>
</dbReference>
<feature type="domain" description="Thioredoxin" evidence="6">
    <location>
        <begin position="34"/>
        <end position="175"/>
    </location>
</feature>
<keyword evidence="5" id="KW-0676">Redox-active center</keyword>
<dbReference type="InterPro" id="IPR013740">
    <property type="entry name" value="Redoxin"/>
</dbReference>
<dbReference type="NCBIfam" id="TIGR00385">
    <property type="entry name" value="dsbE"/>
    <property type="match status" value="1"/>
</dbReference>
<gene>
    <name evidence="7" type="ORF">H3309_11155</name>
</gene>
<dbReference type="EMBL" id="CP059851">
    <property type="protein sequence ID" value="QMW21938.1"/>
    <property type="molecule type" value="Genomic_DNA"/>
</dbReference>
<dbReference type="Proteomes" id="UP000515292">
    <property type="component" value="Chromosome"/>
</dbReference>